<dbReference type="Proteomes" id="UP000001024">
    <property type="component" value="Chromosome"/>
</dbReference>
<proteinExistence type="predicted"/>
<dbReference type="eggNOG" id="arCOG07396">
    <property type="taxonomic scope" value="Archaea"/>
</dbReference>
<keyword evidence="3" id="KW-1185">Reference proteome</keyword>
<feature type="transmembrane region" description="Helical" evidence="1">
    <location>
        <begin position="222"/>
        <end position="241"/>
    </location>
</feature>
<feature type="transmembrane region" description="Helical" evidence="1">
    <location>
        <begin position="101"/>
        <end position="119"/>
    </location>
</feature>
<keyword evidence="1" id="KW-0812">Transmembrane</keyword>
<dbReference type="KEGG" id="tac:Ta0918"/>
<keyword evidence="1" id="KW-1133">Transmembrane helix</keyword>
<dbReference type="HOGENOM" id="CLU_996134_0_0_2"/>
<feature type="transmembrane region" description="Helical" evidence="1">
    <location>
        <begin position="62"/>
        <end position="81"/>
    </location>
</feature>
<feature type="transmembrane region" description="Helical" evidence="1">
    <location>
        <begin position="247"/>
        <end position="266"/>
    </location>
</feature>
<evidence type="ECO:0000313" key="2">
    <source>
        <dbReference type="EMBL" id="CAC12047.1"/>
    </source>
</evidence>
<protein>
    <submittedName>
        <fullName evidence="2">Conserved hypothetical membrane protein</fullName>
    </submittedName>
</protein>
<evidence type="ECO:0000313" key="3">
    <source>
        <dbReference type="Proteomes" id="UP000001024"/>
    </source>
</evidence>
<dbReference type="AlphaFoldDB" id="Q9HJP9"/>
<keyword evidence="1" id="KW-0472">Membrane</keyword>
<dbReference type="EnsemblBacteria" id="CAC12047">
    <property type="protein sequence ID" value="CAC12047"/>
    <property type="gene ID" value="CAC12047"/>
</dbReference>
<dbReference type="EMBL" id="AL445065">
    <property type="protein sequence ID" value="CAC12047.1"/>
    <property type="molecule type" value="Genomic_DNA"/>
</dbReference>
<accession>Q9HJP9</accession>
<gene>
    <name evidence="2" type="ordered locus">Ta0918</name>
</gene>
<organism evidence="2 3">
    <name type="scientific">Thermoplasma acidophilum (strain ATCC 25905 / DSM 1728 / JCM 9062 / NBRC 15155 / AMRC-C165)</name>
    <dbReference type="NCBI Taxonomy" id="273075"/>
    <lineage>
        <taxon>Archaea</taxon>
        <taxon>Methanobacteriati</taxon>
        <taxon>Thermoplasmatota</taxon>
        <taxon>Thermoplasmata</taxon>
        <taxon>Thermoplasmatales</taxon>
        <taxon>Thermoplasmataceae</taxon>
        <taxon>Thermoplasma</taxon>
    </lineage>
</organism>
<dbReference type="RefSeq" id="WP_010901327.1">
    <property type="nucleotide sequence ID" value="NC_002578.1"/>
</dbReference>
<name>Q9HJP9_THEAC</name>
<dbReference type="PaxDb" id="273075-Ta0918"/>
<reference evidence="2 3" key="1">
    <citation type="journal article" date="2000" name="Nature">
        <title>The genome sequence of the thermoacidophilic scavenger Thermoplasma acidophilum.</title>
        <authorList>
            <person name="Ruepp A."/>
            <person name="Graml W."/>
            <person name="Santos-Martinez M.L."/>
            <person name="Koretke K.K."/>
            <person name="Volker C."/>
            <person name="Mewes H.W."/>
            <person name="Frishman D."/>
            <person name="Stocker S."/>
            <person name="Lupas A.N."/>
            <person name="Baumeister W."/>
        </authorList>
    </citation>
    <scope>NUCLEOTIDE SEQUENCE [LARGE SCALE GENOMIC DNA]</scope>
    <source>
        <strain evidence="3">ATCC 25905 / DSM 1728 / JCM 9062 / NBRC 15155 / AMRC-C165</strain>
    </source>
</reference>
<sequence>MENISKESITEMVINVGVMLPPIFMAAYILPRVYPYANLFILFLFASLPVVRRLLGNPYRNFVYPVALIIVAASVLIWLAALTGSIPHKYMVLGTPVNEPFMVSVTLVIGIVSLLEGIFARKIYSVVTLMAFSTLSFLDMIAAFIVFRETGYAFFTSYVYVELMEYEAVYTLVVYGYEFSLPLATFVIPINSYLIASFVLSMVSIIAASYRNGNRSIDRSSSFAYSILYGSILGAAAFYFITAMSRFSLQFLAISIVIVAMVYAIIRTDPGRKSEAK</sequence>
<dbReference type="InParanoid" id="Q9HJP9"/>
<feature type="transmembrane region" description="Helical" evidence="1">
    <location>
        <begin position="190"/>
        <end position="210"/>
    </location>
</feature>
<feature type="transmembrane region" description="Helical" evidence="1">
    <location>
        <begin position="126"/>
        <end position="147"/>
    </location>
</feature>
<dbReference type="STRING" id="273075.gene:9572134"/>
<feature type="transmembrane region" description="Helical" evidence="1">
    <location>
        <begin position="36"/>
        <end position="55"/>
    </location>
</feature>
<evidence type="ECO:0000256" key="1">
    <source>
        <dbReference type="SAM" id="Phobius"/>
    </source>
</evidence>
<feature type="transmembrane region" description="Helical" evidence="1">
    <location>
        <begin position="12"/>
        <end position="30"/>
    </location>
</feature>